<evidence type="ECO:0000313" key="1">
    <source>
        <dbReference type="EMBL" id="ARN57346.1"/>
    </source>
</evidence>
<protein>
    <submittedName>
        <fullName evidence="1">Uncharacterized protein</fullName>
    </submittedName>
</protein>
<dbReference type="AlphaFoldDB" id="A0A1W6LNM7"/>
<dbReference type="Proteomes" id="UP000193334">
    <property type="component" value="Chromosome"/>
</dbReference>
<sequence>MLKRSFRHTIWDTAHLNTGWRLKVSSWLKGLDLNILECCRERNSCVKVIRIGLVGICLFELIIHDSNIGN</sequence>
<gene>
    <name evidence="1" type="ORF">STSP1_01750</name>
</gene>
<keyword evidence="2" id="KW-1185">Reference proteome</keyword>
<reference evidence="2" key="1">
    <citation type="submission" date="2017-04" db="EMBL/GenBank/DDBJ databases">
        <title>Comparative genomics and description of representatives of a novel lineage of planctomycetes thriving in anoxic sediments.</title>
        <authorList>
            <person name="Spring S."/>
            <person name="Bunk B."/>
            <person name="Sproer C."/>
        </authorList>
    </citation>
    <scope>NUCLEOTIDE SEQUENCE [LARGE SCALE GENOMIC DNA]</scope>
    <source>
        <strain evidence="2">ST-PulAB-D4</strain>
    </source>
</reference>
<name>A0A1W6LNM7_9BACT</name>
<accession>A0A1W6LNM7</accession>
<organism evidence="1 2">
    <name type="scientific">Sedimentisphaera salicampi</name>
    <dbReference type="NCBI Taxonomy" id="1941349"/>
    <lineage>
        <taxon>Bacteria</taxon>
        <taxon>Pseudomonadati</taxon>
        <taxon>Planctomycetota</taxon>
        <taxon>Phycisphaerae</taxon>
        <taxon>Sedimentisphaerales</taxon>
        <taxon>Sedimentisphaeraceae</taxon>
        <taxon>Sedimentisphaera</taxon>
    </lineage>
</organism>
<proteinExistence type="predicted"/>
<dbReference type="EMBL" id="CP021023">
    <property type="protein sequence ID" value="ARN57346.1"/>
    <property type="molecule type" value="Genomic_DNA"/>
</dbReference>
<dbReference type="KEGG" id="pbp:STSP1_01750"/>
<evidence type="ECO:0000313" key="2">
    <source>
        <dbReference type="Proteomes" id="UP000193334"/>
    </source>
</evidence>